<evidence type="ECO:0000259" key="14">
    <source>
        <dbReference type="Pfam" id="PF00884"/>
    </source>
</evidence>
<comment type="pathway">
    <text evidence="2">Cell wall biogenesis; lipoteichoic acid biosynthesis.</text>
</comment>
<keyword evidence="16" id="KW-1185">Reference proteome</keyword>
<evidence type="ECO:0000256" key="12">
    <source>
        <dbReference type="PIRSR" id="PIRSR600917-52"/>
    </source>
</evidence>
<feature type="binding site" evidence="11">
    <location>
        <position position="452"/>
    </location>
    <ligand>
        <name>Mn(2+)</name>
        <dbReference type="ChEBI" id="CHEBI:29035"/>
    </ligand>
</feature>
<keyword evidence="10" id="KW-0464">Manganese</keyword>
<evidence type="ECO:0000256" key="9">
    <source>
        <dbReference type="PIRSR" id="PIRSR005091-1"/>
    </source>
</evidence>
<feature type="transmembrane region" description="Helical" evidence="13">
    <location>
        <begin position="7"/>
        <end position="24"/>
    </location>
</feature>
<dbReference type="GO" id="GO:0046872">
    <property type="term" value="F:metal ion binding"/>
    <property type="evidence" value="ECO:0007669"/>
    <property type="project" value="UniProtKB-KW"/>
</dbReference>
<evidence type="ECO:0000256" key="8">
    <source>
        <dbReference type="PIRNR" id="PIRNR005091"/>
    </source>
</evidence>
<protein>
    <submittedName>
        <fullName evidence="15">LTA synthase family protein</fullName>
    </submittedName>
</protein>
<keyword evidence="10" id="KW-0479">Metal-binding</keyword>
<feature type="modified residue" description="3-oxoalanine (Ser)" evidence="12">
    <location>
        <position position="52"/>
    </location>
</feature>
<dbReference type="InterPro" id="IPR017850">
    <property type="entry name" value="Alkaline_phosphatase_core_sf"/>
</dbReference>
<feature type="transmembrane region" description="Helical" evidence="13">
    <location>
        <begin position="57"/>
        <end position="77"/>
    </location>
</feature>
<accession>A0A7H8QE84</accession>
<evidence type="ECO:0000256" key="4">
    <source>
        <dbReference type="ARBA" id="ARBA00022475"/>
    </source>
</evidence>
<comment type="PTM">
    <text evidence="12">The conversion to 3-oxoalanine (also known as C-formylglycine, FGly), of a serine or cysteine residue in prokaryotes and of a cysteine residue in eukaryotes, is critical for catalytic activity.</text>
</comment>
<dbReference type="PANTHER" id="PTHR47371">
    <property type="entry name" value="LIPOTEICHOIC ACID SYNTHASE"/>
    <property type="match status" value="1"/>
</dbReference>
<feature type="transmembrane region" description="Helical" evidence="13">
    <location>
        <begin position="105"/>
        <end position="127"/>
    </location>
</feature>
<dbReference type="Pfam" id="PF00884">
    <property type="entry name" value="Sulfatase"/>
    <property type="match status" value="1"/>
</dbReference>
<dbReference type="InterPro" id="IPR000917">
    <property type="entry name" value="Sulfatase_N"/>
</dbReference>
<evidence type="ECO:0000256" key="13">
    <source>
        <dbReference type="SAM" id="Phobius"/>
    </source>
</evidence>
<dbReference type="AlphaFoldDB" id="A0A7H8QE84"/>
<dbReference type="EMBL" id="CP051177">
    <property type="protein sequence ID" value="QKX52256.1"/>
    <property type="molecule type" value="Genomic_DNA"/>
</dbReference>
<dbReference type="GO" id="GO:0005886">
    <property type="term" value="C:plasma membrane"/>
    <property type="evidence" value="ECO:0007669"/>
    <property type="project" value="UniProtKB-SubCell"/>
</dbReference>
<evidence type="ECO:0000256" key="11">
    <source>
        <dbReference type="PIRSR" id="PIRSR005091-3"/>
    </source>
</evidence>
<keyword evidence="4 8" id="KW-1003">Cell membrane</keyword>
<dbReference type="PIRSF" id="PIRSF005091">
    <property type="entry name" value="Mmb_sulf_HI1246"/>
    <property type="match status" value="1"/>
</dbReference>
<keyword evidence="6 13" id="KW-1133">Transmembrane helix</keyword>
<reference evidence="16" key="2">
    <citation type="submission" date="2020-06" db="EMBL/GenBank/DDBJ databases">
        <title>Isolation of Planomicrobium glaciei.</title>
        <authorList>
            <person name="Malisova L."/>
            <person name="Safrankova R."/>
            <person name="Jakubu V."/>
            <person name="Spanelova P."/>
        </authorList>
    </citation>
    <scope>NUCLEOTIDE SEQUENCE [LARGE SCALE GENOMIC DNA]</scope>
    <source>
        <strain evidence="16">NRL-ATB46093</strain>
    </source>
</reference>
<evidence type="ECO:0000313" key="16">
    <source>
        <dbReference type="Proteomes" id="UP000509222"/>
    </source>
</evidence>
<dbReference type="InterPro" id="IPR050448">
    <property type="entry name" value="OpgB/LTA_synthase_biosynth"/>
</dbReference>
<feature type="binding site" evidence="10">
    <location>
        <position position="393"/>
    </location>
    <ligand>
        <name>substrate</name>
    </ligand>
</feature>
<comment type="similarity">
    <text evidence="3 8">Belongs to the LTA synthase family.</text>
</comment>
<reference evidence="15 16" key="1">
    <citation type="submission" date="2020-04" db="EMBL/GenBank/DDBJ databases">
        <authorList>
            <person name="Pajer P."/>
            <person name="Broz P."/>
        </authorList>
    </citation>
    <scope>NUCLEOTIDE SEQUENCE [LARGE SCALE GENOMIC DNA]</scope>
    <source>
        <strain evidence="16">NRL-ATB46093</strain>
    </source>
</reference>
<feature type="binding site" evidence="11">
    <location>
        <position position="238"/>
    </location>
    <ligand>
        <name>Mn(2+)</name>
        <dbReference type="ChEBI" id="CHEBI:29035"/>
    </ligand>
</feature>
<dbReference type="RefSeq" id="WP_176294992.1">
    <property type="nucleotide sequence ID" value="NZ_CP051177.1"/>
</dbReference>
<keyword evidence="5 13" id="KW-0812">Transmembrane</keyword>
<evidence type="ECO:0000256" key="7">
    <source>
        <dbReference type="ARBA" id="ARBA00023136"/>
    </source>
</evidence>
<dbReference type="Proteomes" id="UP000509222">
    <property type="component" value="Chromosome"/>
</dbReference>
<evidence type="ECO:0000256" key="1">
    <source>
        <dbReference type="ARBA" id="ARBA00004651"/>
    </source>
</evidence>
<evidence type="ECO:0000256" key="2">
    <source>
        <dbReference type="ARBA" id="ARBA00004936"/>
    </source>
</evidence>
<organism evidence="15 16">
    <name type="scientific">Planococcus glaciei</name>
    <dbReference type="NCBI Taxonomy" id="459472"/>
    <lineage>
        <taxon>Bacteria</taxon>
        <taxon>Bacillati</taxon>
        <taxon>Bacillota</taxon>
        <taxon>Bacilli</taxon>
        <taxon>Bacillales</taxon>
        <taxon>Caryophanaceae</taxon>
        <taxon>Planococcus</taxon>
    </lineage>
</organism>
<keyword evidence="7 8" id="KW-0472">Membrane</keyword>
<sequence>MKTLDYWVYLALTAGKLYMFSIYTDTPFSFGFFLISLSGALVLSSWTLLIGSKKRRWILLSLLALHSTLLISDVWYYRYFDDLLSVQLISSMTQMSDVGGGFMSLIRWTDFFFFADFFVFLAFILVLRKRQKPLPSTSNKKLAGVILASGLVIFAAPLLSSVVKGEPWLSGNAVSDMREYYELGFWGYHGYDLAKGAVSLVRDASPSEQNQALVQEAFAASITENTGEQPNVILVQLESLQSSLIGQEIGGEEVTPYLNKLKNEMLYFPAFHHQTHEGRTSDAEFTINTSLHPLRTGSVYTRYADSTFNSLPETLRDGGYDTAAMHAYEKSFWNRDTVYENIGFSHFFSKEDYPDTEKIGMAINDEDFFLTSIEHMKQLEEPYYSFLVALSSHIPFEMPEDRKQLELPGYEDELVRNYYHSVHYVDGAVESFVNELKAQDMWDDALVIFYGDHDSGLVEAGGEMAKELGVQGTTEQFELFRTVPLWIKPPGLAKGETVETAGGQIDVAPTILEEAGIDQGFMLGTSLLSDTERLTVFRNGSFRKGDLYFEPDLTTAPGSGECYSIESGKKVEDARCEPYIEDALNQLRISDTVIENNGLEYIETQ</sequence>
<feature type="transmembrane region" description="Helical" evidence="13">
    <location>
        <begin position="30"/>
        <end position="50"/>
    </location>
</feature>
<dbReference type="Gene3D" id="3.40.720.10">
    <property type="entry name" value="Alkaline Phosphatase, subunit A"/>
    <property type="match status" value="1"/>
</dbReference>
<evidence type="ECO:0000256" key="5">
    <source>
        <dbReference type="ARBA" id="ARBA00022692"/>
    </source>
</evidence>
<feature type="binding site" evidence="11">
    <location>
        <position position="280"/>
    </location>
    <ligand>
        <name>Mn(2+)</name>
        <dbReference type="ChEBI" id="CHEBI:29035"/>
    </ligand>
</feature>
<dbReference type="SUPFAM" id="SSF53649">
    <property type="entry name" value="Alkaline phosphatase-like"/>
    <property type="match status" value="1"/>
</dbReference>
<gene>
    <name evidence="15" type="ORF">HF394_17670</name>
</gene>
<feature type="domain" description="Sulfatase N-terminal" evidence="14">
    <location>
        <begin position="230"/>
        <end position="517"/>
    </location>
</feature>
<evidence type="ECO:0000256" key="6">
    <source>
        <dbReference type="ARBA" id="ARBA00022989"/>
    </source>
</evidence>
<dbReference type="Gene3D" id="3.30.1120.170">
    <property type="match status" value="1"/>
</dbReference>
<comment type="subcellular location">
    <subcellularLocation>
        <location evidence="1">Cell membrane</location>
        <topology evidence="1">Multi-pass membrane protein</topology>
    </subcellularLocation>
</comment>
<evidence type="ECO:0000256" key="3">
    <source>
        <dbReference type="ARBA" id="ARBA00009983"/>
    </source>
</evidence>
<feature type="transmembrane region" description="Helical" evidence="13">
    <location>
        <begin position="142"/>
        <end position="163"/>
    </location>
</feature>
<dbReference type="InterPro" id="IPR012160">
    <property type="entry name" value="LtaS-like"/>
</dbReference>
<evidence type="ECO:0000256" key="10">
    <source>
        <dbReference type="PIRSR" id="PIRSR005091-2"/>
    </source>
</evidence>
<proteinExistence type="inferred from homology"/>
<dbReference type="CDD" id="cd16015">
    <property type="entry name" value="LTA_synthase"/>
    <property type="match status" value="1"/>
</dbReference>
<feature type="binding site" evidence="11">
    <location>
        <position position="453"/>
    </location>
    <ligand>
        <name>Mn(2+)</name>
        <dbReference type="ChEBI" id="CHEBI:29035"/>
    </ligand>
</feature>
<dbReference type="PANTHER" id="PTHR47371:SF3">
    <property type="entry name" value="PHOSPHOGLYCEROL TRANSFERASE I"/>
    <property type="match status" value="1"/>
</dbReference>
<evidence type="ECO:0000313" key="15">
    <source>
        <dbReference type="EMBL" id="QKX52256.1"/>
    </source>
</evidence>
<feature type="active site" evidence="9">
    <location>
        <position position="280"/>
    </location>
</feature>
<name>A0A7H8QE84_9BACL</name>